<dbReference type="PANTHER" id="PTHR10492">
    <property type="match status" value="1"/>
</dbReference>
<reference evidence="2" key="1">
    <citation type="submission" date="2015-07" db="EMBL/GenBank/DDBJ databases">
        <title>MeaNS - Measles Nucleotide Surveillance Program.</title>
        <authorList>
            <person name="Tran T."/>
            <person name="Druce J."/>
        </authorList>
    </citation>
    <scope>NUCLEOTIDE SEQUENCE</scope>
    <source>
        <strain evidence="2">UCB-OBI-ISO-001</strain>
        <tissue evidence="2">Gonad</tissue>
    </source>
</reference>
<feature type="domain" description="DNA helicase Pif1-like 2B" evidence="1">
    <location>
        <begin position="117"/>
        <end position="155"/>
    </location>
</feature>
<accession>A0A0L8G0B8</accession>
<organism evidence="2">
    <name type="scientific">Octopus bimaculoides</name>
    <name type="common">California two-spotted octopus</name>
    <dbReference type="NCBI Taxonomy" id="37653"/>
    <lineage>
        <taxon>Eukaryota</taxon>
        <taxon>Metazoa</taxon>
        <taxon>Spiralia</taxon>
        <taxon>Lophotrochozoa</taxon>
        <taxon>Mollusca</taxon>
        <taxon>Cephalopoda</taxon>
        <taxon>Coleoidea</taxon>
        <taxon>Octopodiformes</taxon>
        <taxon>Octopoda</taxon>
        <taxon>Incirrata</taxon>
        <taxon>Octopodidae</taxon>
        <taxon>Octopus</taxon>
    </lineage>
</organism>
<gene>
    <name evidence="2" type="ORF">OCBIM_22003184mg</name>
</gene>
<sequence length="200" mass="22120">MRSIFHQQDGDNSFASKLLDVGNGSLPLDVNGLADISTIGNYVFISEVLCTTVYPNLSTNYVSHEWMCEKAILAPTNATIQTLNTFLLRQLPTQERCYTSVDSFTEPTQITFFSTNFLNSQDSSGLPPHKLSLKLGCPTIFLRNLNPPRLCDGTRKGTGESILIPGDTLTPTDCVFPMKRVQFPIRLSFAMTINKPIGSH</sequence>
<proteinExistence type="predicted"/>
<evidence type="ECO:0000313" key="2">
    <source>
        <dbReference type="EMBL" id="KOF70264.1"/>
    </source>
</evidence>
<dbReference type="AlphaFoldDB" id="A0A0L8G0B8"/>
<name>A0A0L8G0B8_OCTBM</name>
<dbReference type="Pfam" id="PF21530">
    <property type="entry name" value="Pif1_2B_dom"/>
    <property type="match status" value="1"/>
</dbReference>
<dbReference type="InterPro" id="IPR049163">
    <property type="entry name" value="Pif1-like_2B_dom"/>
</dbReference>
<evidence type="ECO:0000259" key="1">
    <source>
        <dbReference type="Pfam" id="PF21530"/>
    </source>
</evidence>
<protein>
    <recommendedName>
        <fullName evidence="1">DNA helicase Pif1-like 2B domain-containing protein</fullName>
    </recommendedName>
</protein>
<dbReference type="SUPFAM" id="SSF52540">
    <property type="entry name" value="P-loop containing nucleoside triphosphate hydrolases"/>
    <property type="match status" value="1"/>
</dbReference>
<dbReference type="STRING" id="37653.A0A0L8G0B8"/>
<dbReference type="PANTHER" id="PTHR10492:SF57">
    <property type="entry name" value="ATP-DEPENDENT DNA HELICASE"/>
    <property type="match status" value="1"/>
</dbReference>
<dbReference type="InterPro" id="IPR027417">
    <property type="entry name" value="P-loop_NTPase"/>
</dbReference>
<dbReference type="OrthoDB" id="6265497at2759"/>
<dbReference type="EMBL" id="KQ424903">
    <property type="protein sequence ID" value="KOF70264.1"/>
    <property type="molecule type" value="Genomic_DNA"/>
</dbReference>